<feature type="transmembrane region" description="Helical" evidence="1">
    <location>
        <begin position="46"/>
        <end position="64"/>
    </location>
</feature>
<dbReference type="InterPro" id="IPR021414">
    <property type="entry name" value="DUF3054"/>
</dbReference>
<keyword evidence="1" id="KW-0472">Membrane</keyword>
<dbReference type="Pfam" id="PF11255">
    <property type="entry name" value="DUF3054"/>
    <property type="match status" value="1"/>
</dbReference>
<keyword evidence="1" id="KW-0812">Transmembrane</keyword>
<dbReference type="Proteomes" id="UP000315389">
    <property type="component" value="Unassembled WGS sequence"/>
</dbReference>
<comment type="caution">
    <text evidence="2">The sequence shown here is derived from an EMBL/GenBank/DDBJ whole genome shotgun (WGS) entry which is preliminary data.</text>
</comment>
<name>A0A542ZWS3_RARFA</name>
<organism evidence="2 3">
    <name type="scientific">Rarobacter faecitabidus</name>
    <dbReference type="NCBI Taxonomy" id="13243"/>
    <lineage>
        <taxon>Bacteria</taxon>
        <taxon>Bacillati</taxon>
        <taxon>Actinomycetota</taxon>
        <taxon>Actinomycetes</taxon>
        <taxon>Micrococcales</taxon>
        <taxon>Rarobacteraceae</taxon>
        <taxon>Rarobacter</taxon>
    </lineage>
</organism>
<proteinExistence type="predicted"/>
<feature type="transmembrane region" description="Helical" evidence="1">
    <location>
        <begin position="21"/>
        <end position="40"/>
    </location>
</feature>
<gene>
    <name evidence="2" type="ORF">FB461_1319</name>
</gene>
<accession>A0A542ZWS3</accession>
<evidence type="ECO:0000256" key="1">
    <source>
        <dbReference type="SAM" id="Phobius"/>
    </source>
</evidence>
<dbReference type="RefSeq" id="WP_142120001.1">
    <property type="nucleotide sequence ID" value="NZ_BAAASV010000001.1"/>
</dbReference>
<reference evidence="2 3" key="1">
    <citation type="submission" date="2019-06" db="EMBL/GenBank/DDBJ databases">
        <title>Sequencing the genomes of 1000 actinobacteria strains.</title>
        <authorList>
            <person name="Klenk H.-P."/>
        </authorList>
    </citation>
    <scope>NUCLEOTIDE SEQUENCE [LARGE SCALE GENOMIC DNA]</scope>
    <source>
        <strain evidence="2 3">DSM 4813</strain>
    </source>
</reference>
<dbReference type="EMBL" id="VFOS01000001">
    <property type="protein sequence ID" value="TQL64798.1"/>
    <property type="molecule type" value="Genomic_DNA"/>
</dbReference>
<sequence>MSVSPSPVPAPPARQQVVRAAISDFVSVVVFALLAALAHGKGPADIAKLLAIFVPALAVAWLAARAWRAPASLKPVGLSVWAATSAVGLGIYAVVQSKAPHWTMTTITVVVLALLILGWRLLARAAAKSAQAE</sequence>
<protein>
    <submittedName>
        <fullName evidence="2">DUF3054 family protein</fullName>
    </submittedName>
</protein>
<feature type="transmembrane region" description="Helical" evidence="1">
    <location>
        <begin position="76"/>
        <end position="95"/>
    </location>
</feature>
<keyword evidence="1" id="KW-1133">Transmembrane helix</keyword>
<dbReference type="AlphaFoldDB" id="A0A542ZWS3"/>
<evidence type="ECO:0000313" key="2">
    <source>
        <dbReference type="EMBL" id="TQL64798.1"/>
    </source>
</evidence>
<keyword evidence="3" id="KW-1185">Reference proteome</keyword>
<evidence type="ECO:0000313" key="3">
    <source>
        <dbReference type="Proteomes" id="UP000315389"/>
    </source>
</evidence>
<feature type="transmembrane region" description="Helical" evidence="1">
    <location>
        <begin position="101"/>
        <end position="122"/>
    </location>
</feature>